<accession>A0AAV7UR95</accession>
<evidence type="ECO:0000256" key="1">
    <source>
        <dbReference type="SAM" id="MobiDB-lite"/>
    </source>
</evidence>
<gene>
    <name evidence="2" type="ORF">NDU88_000422</name>
</gene>
<comment type="caution">
    <text evidence="2">The sequence shown here is derived from an EMBL/GenBank/DDBJ whole genome shotgun (WGS) entry which is preliminary data.</text>
</comment>
<evidence type="ECO:0000313" key="2">
    <source>
        <dbReference type="EMBL" id="KAJ1191106.1"/>
    </source>
</evidence>
<dbReference type="AlphaFoldDB" id="A0AAV7UR95"/>
<proteinExistence type="predicted"/>
<feature type="region of interest" description="Disordered" evidence="1">
    <location>
        <begin position="22"/>
        <end position="68"/>
    </location>
</feature>
<protein>
    <submittedName>
        <fullName evidence="2">Uncharacterized protein</fullName>
    </submittedName>
</protein>
<feature type="compositionally biased region" description="Basic and acidic residues" evidence="1">
    <location>
        <begin position="43"/>
        <end position="54"/>
    </location>
</feature>
<evidence type="ECO:0000313" key="3">
    <source>
        <dbReference type="Proteomes" id="UP001066276"/>
    </source>
</evidence>
<dbReference type="EMBL" id="JANPWB010000004">
    <property type="protein sequence ID" value="KAJ1191106.1"/>
    <property type="molecule type" value="Genomic_DNA"/>
</dbReference>
<dbReference type="Proteomes" id="UP001066276">
    <property type="component" value="Chromosome 2_2"/>
</dbReference>
<reference evidence="2" key="1">
    <citation type="journal article" date="2022" name="bioRxiv">
        <title>Sequencing and chromosome-scale assembly of the giantPleurodeles waltlgenome.</title>
        <authorList>
            <person name="Brown T."/>
            <person name="Elewa A."/>
            <person name="Iarovenko S."/>
            <person name="Subramanian E."/>
            <person name="Araus A.J."/>
            <person name="Petzold A."/>
            <person name="Susuki M."/>
            <person name="Suzuki K.-i.T."/>
            <person name="Hayashi T."/>
            <person name="Toyoda A."/>
            <person name="Oliveira C."/>
            <person name="Osipova E."/>
            <person name="Leigh N.D."/>
            <person name="Simon A."/>
            <person name="Yun M.H."/>
        </authorList>
    </citation>
    <scope>NUCLEOTIDE SEQUENCE</scope>
    <source>
        <strain evidence="2">20211129_DDA</strain>
        <tissue evidence="2">Liver</tissue>
    </source>
</reference>
<keyword evidence="3" id="KW-1185">Reference proteome</keyword>
<organism evidence="2 3">
    <name type="scientific">Pleurodeles waltl</name>
    <name type="common">Iberian ribbed newt</name>
    <dbReference type="NCBI Taxonomy" id="8319"/>
    <lineage>
        <taxon>Eukaryota</taxon>
        <taxon>Metazoa</taxon>
        <taxon>Chordata</taxon>
        <taxon>Craniata</taxon>
        <taxon>Vertebrata</taxon>
        <taxon>Euteleostomi</taxon>
        <taxon>Amphibia</taxon>
        <taxon>Batrachia</taxon>
        <taxon>Caudata</taxon>
        <taxon>Salamandroidea</taxon>
        <taxon>Salamandridae</taxon>
        <taxon>Pleurodelinae</taxon>
        <taxon>Pleurodeles</taxon>
    </lineage>
</organism>
<name>A0AAV7UR95_PLEWA</name>
<sequence>MVTVGARSTRFALAPGLLRARRAGEQTTQVVPETELSPLVPKEGNKETSSEKSNPDPGSGLKKIVQRSPILIQCQD</sequence>